<keyword evidence="7" id="KW-1185">Reference proteome</keyword>
<evidence type="ECO:0000259" key="5">
    <source>
        <dbReference type="PROSITE" id="PS51379"/>
    </source>
</evidence>
<gene>
    <name evidence="6" type="ORF">DPF_1262</name>
</gene>
<accession>A0A194AH58</accession>
<protein>
    <submittedName>
        <fullName evidence="6">FeS-binding protein</fullName>
    </submittedName>
</protein>
<evidence type="ECO:0000256" key="1">
    <source>
        <dbReference type="ARBA" id="ARBA00022485"/>
    </source>
</evidence>
<reference evidence="7" key="1">
    <citation type="submission" date="2016-06" db="EMBL/GenBank/DDBJ databases">
        <title>Draft genome sequence of Desulfoplanes formicivorans strain Pf12B.</title>
        <authorList>
            <person name="Watanabe M."/>
            <person name="Kojima H."/>
            <person name="Fukui M."/>
        </authorList>
    </citation>
    <scope>NUCLEOTIDE SEQUENCE [LARGE SCALE GENOMIC DNA]</scope>
    <source>
        <strain evidence="7">Pf12B</strain>
    </source>
</reference>
<keyword evidence="3" id="KW-0408">Iron</keyword>
<dbReference type="EMBL" id="BDFE01000015">
    <property type="protein sequence ID" value="GAU08550.1"/>
    <property type="molecule type" value="Genomic_DNA"/>
</dbReference>
<evidence type="ECO:0000256" key="3">
    <source>
        <dbReference type="ARBA" id="ARBA00023004"/>
    </source>
</evidence>
<dbReference type="RefSeq" id="WP_069858162.1">
    <property type="nucleotide sequence ID" value="NZ_BDFE01000015.1"/>
</dbReference>
<dbReference type="PROSITE" id="PS51379">
    <property type="entry name" value="4FE4S_FER_2"/>
    <property type="match status" value="2"/>
</dbReference>
<name>A0A194AH58_9BACT</name>
<dbReference type="OrthoDB" id="9781559at2"/>
<dbReference type="Pfam" id="PF04015">
    <property type="entry name" value="DUF362"/>
    <property type="match status" value="1"/>
</dbReference>
<feature type="domain" description="4Fe-4S ferredoxin-type" evidence="5">
    <location>
        <begin position="186"/>
        <end position="215"/>
    </location>
</feature>
<sequence length="369" mass="39484">MASNVIFWNLATSRKMPFHLRMKKLLKTAGLGKHIDPGSLTALKMHFGEAGTTGFISPLMVAPLVEFIRKAGGIPFLTDTNTLYTGERGESVSHHLRAEKHGFTPHVTGAPVIIADGLKSNNEREVPCPGVHFDTCFLAGDIVDADMLVTLNHFKGHDLAGFGGAIKNLGMGCATRKGKMQQHCGMGPLVNTDHCTGCKACVSVCQPGALQVLENGKIALDPEKCVGCAACLAACRHQGLTVNWKVDVRVFLERMAEYAAAVVATHKRPCLHVSFITHVSPGCDCTGFSDASICPDLGVAVSYDPVALDQACLDLVNQAPCLHPSRLPADILPGEDKFAAIHPHADGTHVLEHAQSLGMGTRQYELIRI</sequence>
<dbReference type="Pfam" id="PF12838">
    <property type="entry name" value="Fer4_7"/>
    <property type="match status" value="1"/>
</dbReference>
<keyword evidence="2" id="KW-0479">Metal-binding</keyword>
<dbReference type="STRING" id="1592317.DPF_1262"/>
<dbReference type="PANTHER" id="PTHR43687">
    <property type="entry name" value="ADENYLYLSULFATE REDUCTASE, BETA SUBUNIT"/>
    <property type="match status" value="1"/>
</dbReference>
<comment type="caution">
    <text evidence="6">The sequence shown here is derived from an EMBL/GenBank/DDBJ whole genome shotgun (WGS) entry which is preliminary data.</text>
</comment>
<dbReference type="SUPFAM" id="SSF54862">
    <property type="entry name" value="4Fe-4S ferredoxins"/>
    <property type="match status" value="1"/>
</dbReference>
<dbReference type="GO" id="GO:0046872">
    <property type="term" value="F:metal ion binding"/>
    <property type="evidence" value="ECO:0007669"/>
    <property type="project" value="UniProtKB-KW"/>
</dbReference>
<dbReference type="Gene3D" id="3.30.70.20">
    <property type="match status" value="1"/>
</dbReference>
<proteinExistence type="predicted"/>
<keyword evidence="4" id="KW-0411">Iron-sulfur</keyword>
<dbReference type="Proteomes" id="UP000095200">
    <property type="component" value="Unassembled WGS sequence"/>
</dbReference>
<dbReference type="InterPro" id="IPR017896">
    <property type="entry name" value="4Fe4S_Fe-S-bd"/>
</dbReference>
<dbReference type="GO" id="GO:0051539">
    <property type="term" value="F:4 iron, 4 sulfur cluster binding"/>
    <property type="evidence" value="ECO:0007669"/>
    <property type="project" value="UniProtKB-KW"/>
</dbReference>
<evidence type="ECO:0000313" key="6">
    <source>
        <dbReference type="EMBL" id="GAU08550.1"/>
    </source>
</evidence>
<dbReference type="InterPro" id="IPR007160">
    <property type="entry name" value="DUF362"/>
</dbReference>
<organism evidence="6 7">
    <name type="scientific">Desulfoplanes formicivorans</name>
    <dbReference type="NCBI Taxonomy" id="1592317"/>
    <lineage>
        <taxon>Bacteria</taxon>
        <taxon>Pseudomonadati</taxon>
        <taxon>Thermodesulfobacteriota</taxon>
        <taxon>Desulfovibrionia</taxon>
        <taxon>Desulfovibrionales</taxon>
        <taxon>Desulfoplanaceae</taxon>
        <taxon>Desulfoplanes</taxon>
    </lineage>
</organism>
<dbReference type="InterPro" id="IPR050572">
    <property type="entry name" value="Fe-S_Ferredoxin"/>
</dbReference>
<evidence type="ECO:0000256" key="4">
    <source>
        <dbReference type="ARBA" id="ARBA00023014"/>
    </source>
</evidence>
<evidence type="ECO:0000313" key="7">
    <source>
        <dbReference type="Proteomes" id="UP000095200"/>
    </source>
</evidence>
<feature type="domain" description="4Fe-4S ferredoxin-type" evidence="5">
    <location>
        <begin position="216"/>
        <end position="245"/>
    </location>
</feature>
<dbReference type="PANTHER" id="PTHR43687:SF1">
    <property type="entry name" value="FERREDOXIN III"/>
    <property type="match status" value="1"/>
</dbReference>
<keyword evidence="1" id="KW-0004">4Fe-4S</keyword>
<dbReference type="AlphaFoldDB" id="A0A194AH58"/>
<evidence type="ECO:0000256" key="2">
    <source>
        <dbReference type="ARBA" id="ARBA00022723"/>
    </source>
</evidence>